<evidence type="ECO:0000313" key="2">
    <source>
        <dbReference type="EMBL" id="ODV63975.1"/>
    </source>
</evidence>
<dbReference type="GeneID" id="30963857"/>
<accession>A0A1D2VQY2</accession>
<dbReference type="GO" id="GO:0140002">
    <property type="term" value="F:histone H3K4me3 reader activity"/>
    <property type="evidence" value="ECO:0007669"/>
    <property type="project" value="EnsemblFungi"/>
</dbReference>
<dbReference type="FunFam" id="2.30.30.140:FF:000055">
    <property type="entry name" value="SAGA complex component"/>
    <property type="match status" value="1"/>
</dbReference>
<gene>
    <name evidence="2" type="ORF">ASCRUDRAFT_30799</name>
</gene>
<protein>
    <recommendedName>
        <fullName evidence="1">SGF29 C-terminal domain-containing protein</fullName>
    </recommendedName>
</protein>
<sequence>MGGNLEDKWDIITTTLQDVFTANRINSLDPLTIEASEARLSSSPADRLKDLIATLNQHRENVDQCDRLLGTVLENVDLLINAKRASASPKLPGNRSSTGPSYKRAKSNVKKGKSYFTSQYNTSTPIVIGSEVAYKLRTPTSSDWIQCEVTKVIDLTHFKIRDPEPDDNNFCQVYDVDWKEIILIPSAQDVSSLKNYPNRSRVLARYPETTTFYPAEVISSKRDGRCRLKFEGEEEEGKETEVQRRFVLPFPK</sequence>
<dbReference type="CDD" id="cd20393">
    <property type="entry name" value="Tudor_SGF29_rpt1"/>
    <property type="match status" value="1"/>
</dbReference>
<dbReference type="PROSITE" id="PS51518">
    <property type="entry name" value="SGF29_C"/>
    <property type="match status" value="1"/>
</dbReference>
<dbReference type="InParanoid" id="A0A1D2VQY2"/>
<dbReference type="EMBL" id="KV454475">
    <property type="protein sequence ID" value="ODV63975.1"/>
    <property type="molecule type" value="Genomic_DNA"/>
</dbReference>
<dbReference type="RefSeq" id="XP_020050282.1">
    <property type="nucleotide sequence ID" value="XM_020190221.1"/>
</dbReference>
<dbReference type="GO" id="GO:0045944">
    <property type="term" value="P:positive regulation of transcription by RNA polymerase II"/>
    <property type="evidence" value="ECO:0007669"/>
    <property type="project" value="EnsemblFungi"/>
</dbReference>
<dbReference type="GO" id="GO:0000124">
    <property type="term" value="C:SAGA complex"/>
    <property type="evidence" value="ECO:0007669"/>
    <property type="project" value="EnsemblFungi"/>
</dbReference>
<dbReference type="OrthoDB" id="10265994at2759"/>
<keyword evidence="3" id="KW-1185">Reference proteome</keyword>
<reference evidence="3" key="1">
    <citation type="submission" date="2016-05" db="EMBL/GenBank/DDBJ databases">
        <title>Comparative genomics of biotechnologically important yeasts.</title>
        <authorList>
            <consortium name="DOE Joint Genome Institute"/>
            <person name="Riley R."/>
            <person name="Haridas S."/>
            <person name="Wolfe K.H."/>
            <person name="Lopes M.R."/>
            <person name="Hittinger C.T."/>
            <person name="Goker M."/>
            <person name="Salamov A."/>
            <person name="Wisecaver J."/>
            <person name="Long T.M."/>
            <person name="Aerts A.L."/>
            <person name="Barry K."/>
            <person name="Choi C."/>
            <person name="Clum A."/>
            <person name="Coughlan A.Y."/>
            <person name="Deshpande S."/>
            <person name="Douglass A.P."/>
            <person name="Hanson S.J."/>
            <person name="Klenk H.-P."/>
            <person name="Labutti K."/>
            <person name="Lapidus A."/>
            <person name="Lindquist E."/>
            <person name="Lipzen A."/>
            <person name="Meier-Kolthoff J.P."/>
            <person name="Ohm R.A."/>
            <person name="Otillar R.P."/>
            <person name="Pangilinan J."/>
            <person name="Peng Y."/>
            <person name="Rokas A."/>
            <person name="Rosa C.A."/>
            <person name="Scheuner C."/>
            <person name="Sibirny A.A."/>
            <person name="Slot J.C."/>
            <person name="Stielow J.B."/>
            <person name="Sun H."/>
            <person name="Kurtzman C.P."/>
            <person name="Blackwell M."/>
            <person name="Grigoriev I.V."/>
            <person name="Jeffries T.W."/>
        </authorList>
    </citation>
    <scope>NUCLEOTIDE SEQUENCE [LARGE SCALE GENOMIC DNA]</scope>
    <source>
        <strain evidence="3">DSM 1968</strain>
    </source>
</reference>
<evidence type="ECO:0000313" key="3">
    <source>
        <dbReference type="Proteomes" id="UP000095038"/>
    </source>
</evidence>
<dbReference type="Proteomes" id="UP000095038">
    <property type="component" value="Unassembled WGS sequence"/>
</dbReference>
<dbReference type="PANTHER" id="PTHR21539">
    <property type="entry name" value="SAGA-ASSOCIATED FACTOR 29"/>
    <property type="match status" value="1"/>
</dbReference>
<proteinExistence type="predicted"/>
<name>A0A1D2VQY2_9ASCO</name>
<feature type="domain" description="SGF29 C-terminal" evidence="1">
    <location>
        <begin position="122"/>
        <end position="252"/>
    </location>
</feature>
<organism evidence="2 3">
    <name type="scientific">Ascoidea rubescens DSM 1968</name>
    <dbReference type="NCBI Taxonomy" id="1344418"/>
    <lineage>
        <taxon>Eukaryota</taxon>
        <taxon>Fungi</taxon>
        <taxon>Dikarya</taxon>
        <taxon>Ascomycota</taxon>
        <taxon>Saccharomycotina</taxon>
        <taxon>Saccharomycetes</taxon>
        <taxon>Ascoideaceae</taxon>
        <taxon>Ascoidea</taxon>
    </lineage>
</organism>
<dbReference type="InterPro" id="IPR010750">
    <property type="entry name" value="SGF29_tudor-like_dom"/>
</dbReference>
<dbReference type="GO" id="GO:0046695">
    <property type="term" value="C:SLIK (SAGA-like) complex"/>
    <property type="evidence" value="ECO:0007669"/>
    <property type="project" value="EnsemblFungi"/>
</dbReference>
<dbReference type="Gene3D" id="2.30.30.140">
    <property type="match status" value="1"/>
</dbReference>
<dbReference type="GO" id="GO:0140671">
    <property type="term" value="C:ADA complex"/>
    <property type="evidence" value="ECO:0007669"/>
    <property type="project" value="EnsemblFungi"/>
</dbReference>
<dbReference type="STRING" id="1344418.A0A1D2VQY2"/>
<dbReference type="PANTHER" id="PTHR21539:SF0">
    <property type="entry name" value="SAGA-ASSOCIATED FACTOR 29"/>
    <property type="match status" value="1"/>
</dbReference>
<dbReference type="GO" id="GO:0072742">
    <property type="term" value="P:SAGA complex localization to transcription regulatory region"/>
    <property type="evidence" value="ECO:0007669"/>
    <property type="project" value="EnsemblFungi"/>
</dbReference>
<dbReference type="InterPro" id="IPR037802">
    <property type="entry name" value="SGF29"/>
</dbReference>
<dbReference type="InterPro" id="IPR047288">
    <property type="entry name" value="Tudor_SGF29_rpt1"/>
</dbReference>
<dbReference type="AlphaFoldDB" id="A0A1D2VQY2"/>
<dbReference type="Pfam" id="PF07039">
    <property type="entry name" value="SGF29_Tudor"/>
    <property type="match status" value="1"/>
</dbReference>
<dbReference type="GO" id="GO:0008104">
    <property type="term" value="P:intracellular protein localization"/>
    <property type="evidence" value="ECO:0007669"/>
    <property type="project" value="EnsemblFungi"/>
</dbReference>
<evidence type="ECO:0000259" key="1">
    <source>
        <dbReference type="PROSITE" id="PS51518"/>
    </source>
</evidence>
<dbReference type="FunCoup" id="A0A1D2VQY2">
    <property type="interactions" value="392"/>
</dbReference>